<keyword evidence="4 10" id="KW-0812">Transmembrane</keyword>
<evidence type="ECO:0008006" key="16">
    <source>
        <dbReference type="Google" id="ProtNLM"/>
    </source>
</evidence>
<dbReference type="CDD" id="cd12912">
    <property type="entry name" value="PDC2_MCP_like"/>
    <property type="match status" value="1"/>
</dbReference>
<keyword evidence="11" id="KW-0732">Signal</keyword>
<sequence>MSRLLNMTVKMKLIIAMICAVAIPAAAIGFASIQTSKTATQQSIMDSASQYVSIVNSIVNDALLRKRVDADYFMTAITGNMIDGADSPLIVSRFKQYLALHPEVADIFIGTEEGLMIRGVPKDDTNYDPRNRDWYKLGLEAGGEIAMTGVAINTSGEPAIVLSRQLADKSGVLGISLNMESLREMTEIAVGKDGYVLLLDNYGKVIQHPVLEAAADGDPVYTEKMFEKDSGIIDYPLDGRDKKMMFETNELSGWKIGGSMYVDEINEVSNGIARVVIWTVCITLVILIPVSILLVNSITRPLQRLQKVAEKAAGGDLTEVIRISRKDEIGKLASSFGTMIESLRGMIIRVQATTGQLTASSEELAAGAQQTSSAVVHVSESLEGLASGSERQVVSVQQGSQNMGLISEEIVQLSQRMEEISSGMMDAQASVREGTAAADTATRQIYTVQEAVMRLGEVVVTLESRSHEIGQIVEVISEIAQQTNLLALNASIEAARAGEHGRGFAVVASEVRKLAGNSEQAAAQISGLIANVHTDMAEVATEMGIARDRVVAGMEAVRVSEKSFTRISGNVDESSETLEKVSNAFAEMTDTIAGSVRQMEHIRAISEQSASITDTVSAATEQQLASIEEVAASATELSKLAEQLQQMVLRFKL</sequence>
<dbReference type="STRING" id="1844972.A7K91_15825"/>
<comment type="similarity">
    <text evidence="8">Belongs to the methyl-accepting chemotaxis (MCP) protein family.</text>
</comment>
<dbReference type="SUPFAM" id="SSF58104">
    <property type="entry name" value="Methyl-accepting chemotaxis protein (MCP) signaling domain"/>
    <property type="match status" value="1"/>
</dbReference>
<dbReference type="Pfam" id="PF00015">
    <property type="entry name" value="MCPsignal"/>
    <property type="match status" value="1"/>
</dbReference>
<evidence type="ECO:0000313" key="15">
    <source>
        <dbReference type="Proteomes" id="UP000092024"/>
    </source>
</evidence>
<evidence type="ECO:0000259" key="12">
    <source>
        <dbReference type="PROSITE" id="PS50111"/>
    </source>
</evidence>
<proteinExistence type="inferred from homology"/>
<feature type="chain" id="PRO_5008340335" description="Chemotaxis protein" evidence="11">
    <location>
        <begin position="28"/>
        <end position="653"/>
    </location>
</feature>
<dbReference type="RefSeq" id="WP_068685267.1">
    <property type="nucleotide sequence ID" value="NZ_LYPA01000066.1"/>
</dbReference>
<dbReference type="CDD" id="cd11386">
    <property type="entry name" value="MCP_signal"/>
    <property type="match status" value="1"/>
</dbReference>
<evidence type="ECO:0000256" key="6">
    <source>
        <dbReference type="ARBA" id="ARBA00023136"/>
    </source>
</evidence>
<dbReference type="Proteomes" id="UP000092024">
    <property type="component" value="Unassembled WGS sequence"/>
</dbReference>
<comment type="subcellular location">
    <subcellularLocation>
        <location evidence="1">Cell membrane</location>
        <topology evidence="1">Multi-pass membrane protein</topology>
    </subcellularLocation>
</comment>
<accession>A0A1A5YFB9</accession>
<keyword evidence="7 9" id="KW-0807">Transducer</keyword>
<keyword evidence="2" id="KW-1003">Cell membrane</keyword>
<evidence type="ECO:0000256" key="7">
    <source>
        <dbReference type="ARBA" id="ARBA00023224"/>
    </source>
</evidence>
<keyword evidence="6 10" id="KW-0472">Membrane</keyword>
<reference evidence="14 15" key="1">
    <citation type="submission" date="2016-05" db="EMBL/GenBank/DDBJ databases">
        <title>Paenibacillus oryzae. sp. nov., isolated from the rice root.</title>
        <authorList>
            <person name="Zhang J."/>
            <person name="Zhang X."/>
        </authorList>
    </citation>
    <scope>NUCLEOTIDE SEQUENCE [LARGE SCALE GENOMIC DNA]</scope>
    <source>
        <strain evidence="14 15">1DrF-4</strain>
    </source>
</reference>
<evidence type="ECO:0000256" key="1">
    <source>
        <dbReference type="ARBA" id="ARBA00004651"/>
    </source>
</evidence>
<evidence type="ECO:0000256" key="11">
    <source>
        <dbReference type="SAM" id="SignalP"/>
    </source>
</evidence>
<dbReference type="Gene3D" id="3.30.450.20">
    <property type="entry name" value="PAS domain"/>
    <property type="match status" value="2"/>
</dbReference>
<keyword evidence="3" id="KW-0145">Chemotaxis</keyword>
<evidence type="ECO:0000256" key="9">
    <source>
        <dbReference type="PROSITE-ProRule" id="PRU00284"/>
    </source>
</evidence>
<protein>
    <recommendedName>
        <fullName evidence="16">Chemotaxis protein</fullName>
    </recommendedName>
</protein>
<dbReference type="PANTHER" id="PTHR32089">
    <property type="entry name" value="METHYL-ACCEPTING CHEMOTAXIS PROTEIN MCPB"/>
    <property type="match status" value="1"/>
</dbReference>
<dbReference type="CDD" id="cd06225">
    <property type="entry name" value="HAMP"/>
    <property type="match status" value="1"/>
</dbReference>
<dbReference type="GO" id="GO:0005886">
    <property type="term" value="C:plasma membrane"/>
    <property type="evidence" value="ECO:0007669"/>
    <property type="project" value="UniProtKB-SubCell"/>
</dbReference>
<keyword evidence="5 10" id="KW-1133">Transmembrane helix</keyword>
<feature type="signal peptide" evidence="11">
    <location>
        <begin position="1"/>
        <end position="27"/>
    </location>
</feature>
<keyword evidence="15" id="KW-1185">Reference proteome</keyword>
<dbReference type="PANTHER" id="PTHR32089:SF112">
    <property type="entry name" value="LYSOZYME-LIKE PROTEIN-RELATED"/>
    <property type="match status" value="1"/>
</dbReference>
<evidence type="ECO:0000256" key="5">
    <source>
        <dbReference type="ARBA" id="ARBA00022989"/>
    </source>
</evidence>
<dbReference type="InterPro" id="IPR004089">
    <property type="entry name" value="MCPsignal_dom"/>
</dbReference>
<dbReference type="PROSITE" id="PS50111">
    <property type="entry name" value="CHEMOTAXIS_TRANSDUC_2"/>
    <property type="match status" value="1"/>
</dbReference>
<gene>
    <name evidence="14" type="ORF">A7K91_15825</name>
</gene>
<dbReference type="GO" id="GO:0006935">
    <property type="term" value="P:chemotaxis"/>
    <property type="evidence" value="ECO:0007669"/>
    <property type="project" value="UniProtKB-KW"/>
</dbReference>
<feature type="domain" description="HAMP" evidence="13">
    <location>
        <begin position="296"/>
        <end position="348"/>
    </location>
</feature>
<comment type="caution">
    <text evidence="14">The sequence shown here is derived from an EMBL/GenBank/DDBJ whole genome shotgun (WGS) entry which is preliminary data.</text>
</comment>
<dbReference type="InterPro" id="IPR033479">
    <property type="entry name" value="dCache_1"/>
</dbReference>
<dbReference type="PROSITE" id="PS50885">
    <property type="entry name" value="HAMP"/>
    <property type="match status" value="1"/>
</dbReference>
<dbReference type="Gene3D" id="1.10.8.500">
    <property type="entry name" value="HAMP domain in histidine kinase"/>
    <property type="match status" value="1"/>
</dbReference>
<dbReference type="Gene3D" id="1.10.287.950">
    <property type="entry name" value="Methyl-accepting chemotaxis protein"/>
    <property type="match status" value="1"/>
</dbReference>
<name>A0A1A5YFB9_9BACL</name>
<feature type="transmembrane region" description="Helical" evidence="10">
    <location>
        <begin position="275"/>
        <end position="295"/>
    </location>
</feature>
<dbReference type="EMBL" id="LYPA01000066">
    <property type="protein sequence ID" value="OBR64090.1"/>
    <property type="molecule type" value="Genomic_DNA"/>
</dbReference>
<dbReference type="InterPro" id="IPR003660">
    <property type="entry name" value="HAMP_dom"/>
</dbReference>
<dbReference type="SMART" id="SM00283">
    <property type="entry name" value="MA"/>
    <property type="match status" value="1"/>
</dbReference>
<dbReference type="SMART" id="SM00304">
    <property type="entry name" value="HAMP"/>
    <property type="match status" value="1"/>
</dbReference>
<dbReference type="GO" id="GO:0007165">
    <property type="term" value="P:signal transduction"/>
    <property type="evidence" value="ECO:0007669"/>
    <property type="project" value="UniProtKB-KW"/>
</dbReference>
<evidence type="ECO:0000256" key="4">
    <source>
        <dbReference type="ARBA" id="ARBA00022692"/>
    </source>
</evidence>
<dbReference type="CDD" id="cd18773">
    <property type="entry name" value="PDC1_HK_sensor"/>
    <property type="match status" value="1"/>
</dbReference>
<dbReference type="OrthoDB" id="243053at2"/>
<dbReference type="Pfam" id="PF02743">
    <property type="entry name" value="dCache_1"/>
    <property type="match status" value="1"/>
</dbReference>
<organism evidence="14 15">
    <name type="scientific">Paenibacillus oryzae</name>
    <dbReference type="NCBI Taxonomy" id="1844972"/>
    <lineage>
        <taxon>Bacteria</taxon>
        <taxon>Bacillati</taxon>
        <taxon>Bacillota</taxon>
        <taxon>Bacilli</taxon>
        <taxon>Bacillales</taxon>
        <taxon>Paenibacillaceae</taxon>
        <taxon>Paenibacillus</taxon>
    </lineage>
</organism>
<dbReference type="Pfam" id="PF00672">
    <property type="entry name" value="HAMP"/>
    <property type="match status" value="1"/>
</dbReference>
<evidence type="ECO:0000259" key="13">
    <source>
        <dbReference type="PROSITE" id="PS50885"/>
    </source>
</evidence>
<evidence type="ECO:0000256" key="2">
    <source>
        <dbReference type="ARBA" id="ARBA00022475"/>
    </source>
</evidence>
<feature type="domain" description="Methyl-accepting transducer" evidence="12">
    <location>
        <begin position="367"/>
        <end position="638"/>
    </location>
</feature>
<dbReference type="AlphaFoldDB" id="A0A1A5YFB9"/>
<evidence type="ECO:0000313" key="14">
    <source>
        <dbReference type="EMBL" id="OBR64090.1"/>
    </source>
</evidence>
<evidence type="ECO:0000256" key="3">
    <source>
        <dbReference type="ARBA" id="ARBA00022500"/>
    </source>
</evidence>
<evidence type="ECO:0000256" key="10">
    <source>
        <dbReference type="SAM" id="Phobius"/>
    </source>
</evidence>
<evidence type="ECO:0000256" key="8">
    <source>
        <dbReference type="ARBA" id="ARBA00029447"/>
    </source>
</evidence>